<dbReference type="GO" id="GO:0006270">
    <property type="term" value="P:DNA replication initiation"/>
    <property type="evidence" value="ECO:0007669"/>
    <property type="project" value="TreeGrafter"/>
</dbReference>
<evidence type="ECO:0000256" key="3">
    <source>
        <dbReference type="ARBA" id="ARBA00022705"/>
    </source>
</evidence>
<evidence type="ECO:0000259" key="12">
    <source>
        <dbReference type="SMART" id="SM00382"/>
    </source>
</evidence>
<dbReference type="SMART" id="SM00382">
    <property type="entry name" value="AAA"/>
    <property type="match status" value="1"/>
</dbReference>
<comment type="subunit">
    <text evidence="10">ORC is composed of six subunits.</text>
</comment>
<evidence type="ECO:0000256" key="10">
    <source>
        <dbReference type="RuleBase" id="RU365058"/>
    </source>
</evidence>
<protein>
    <recommendedName>
        <fullName evidence="10">Origin recognition complex subunit 1</fullName>
    </recommendedName>
</protein>
<evidence type="ECO:0000256" key="7">
    <source>
        <dbReference type="ARBA" id="ARBA00022842"/>
    </source>
</evidence>
<keyword evidence="9 10" id="KW-0539">Nucleus</keyword>
<keyword evidence="3 10" id="KW-0235">DNA replication</keyword>
<feature type="compositionally biased region" description="Acidic residues" evidence="11">
    <location>
        <begin position="18"/>
        <end position="31"/>
    </location>
</feature>
<organism evidence="13 14">
    <name type="scientific">Tilletia horrida</name>
    <dbReference type="NCBI Taxonomy" id="155126"/>
    <lineage>
        <taxon>Eukaryota</taxon>
        <taxon>Fungi</taxon>
        <taxon>Dikarya</taxon>
        <taxon>Basidiomycota</taxon>
        <taxon>Ustilaginomycotina</taxon>
        <taxon>Exobasidiomycetes</taxon>
        <taxon>Tilletiales</taxon>
        <taxon>Tilletiaceae</taxon>
        <taxon>Tilletia</taxon>
    </lineage>
</organism>
<gene>
    <name evidence="13" type="primary">ORC1</name>
    <name evidence="13" type="ORF">OC846_004772</name>
</gene>
<dbReference type="FunFam" id="3.40.50.300:FF:000199">
    <property type="entry name" value="Origin recognition complex subunit 1"/>
    <property type="match status" value="1"/>
</dbReference>
<dbReference type="Proteomes" id="UP001176517">
    <property type="component" value="Unassembled WGS sequence"/>
</dbReference>
<keyword evidence="4" id="KW-0479">Metal-binding</keyword>
<feature type="region of interest" description="Disordered" evidence="11">
    <location>
        <begin position="255"/>
        <end position="276"/>
    </location>
</feature>
<dbReference type="GO" id="GO:0016887">
    <property type="term" value="F:ATP hydrolysis activity"/>
    <property type="evidence" value="ECO:0007669"/>
    <property type="project" value="InterPro"/>
</dbReference>
<dbReference type="Pfam" id="PF22606">
    <property type="entry name" value="Cdc6-ORC-like_ATPase_lid"/>
    <property type="match status" value="1"/>
</dbReference>
<dbReference type="PANTHER" id="PTHR10763:SF23">
    <property type="entry name" value="ORIGIN RECOGNITION COMPLEX SUBUNIT 1"/>
    <property type="match status" value="1"/>
</dbReference>
<keyword evidence="6 10" id="KW-0067">ATP-binding</keyword>
<accession>A0AAN6GPV3</accession>
<evidence type="ECO:0000313" key="13">
    <source>
        <dbReference type="EMBL" id="KAK0547632.1"/>
    </source>
</evidence>
<evidence type="ECO:0000256" key="1">
    <source>
        <dbReference type="ARBA" id="ARBA00004123"/>
    </source>
</evidence>
<reference evidence="13" key="1">
    <citation type="journal article" date="2023" name="PhytoFront">
        <title>Draft Genome Resources of Seven Strains of Tilletia horrida, Causal Agent of Kernel Smut of Rice.</title>
        <authorList>
            <person name="Khanal S."/>
            <person name="Antony Babu S."/>
            <person name="Zhou X.G."/>
        </authorList>
    </citation>
    <scope>NUCLEOTIDE SEQUENCE</scope>
    <source>
        <strain evidence="13">TX6</strain>
    </source>
</reference>
<evidence type="ECO:0000256" key="5">
    <source>
        <dbReference type="ARBA" id="ARBA00022741"/>
    </source>
</evidence>
<dbReference type="InterPro" id="IPR050311">
    <property type="entry name" value="ORC1/CDC6"/>
</dbReference>
<feature type="domain" description="AAA+ ATPase" evidence="12">
    <location>
        <begin position="169"/>
        <end position="350"/>
    </location>
</feature>
<dbReference type="EMBL" id="JAPDMZ010000156">
    <property type="protein sequence ID" value="KAK0547632.1"/>
    <property type="molecule type" value="Genomic_DNA"/>
</dbReference>
<name>A0AAN6GPV3_9BASI</name>
<comment type="function">
    <text evidence="10">Component of the origin recognition complex (ORC) that binds origins of replication. DNA-binding is ATP-dependent, however specific DNA sequences that define origins of replication have not been identified so far. ORC is required to assemble the pre-replication complex necessary to initiate DNA replication.</text>
</comment>
<keyword evidence="8 10" id="KW-0238">DNA-binding</keyword>
<keyword evidence="5 10" id="KW-0547">Nucleotide-binding</keyword>
<dbReference type="GO" id="GO:0046872">
    <property type="term" value="F:metal ion binding"/>
    <property type="evidence" value="ECO:0007669"/>
    <property type="project" value="UniProtKB-KW"/>
</dbReference>
<dbReference type="GO" id="GO:0003688">
    <property type="term" value="F:DNA replication origin binding"/>
    <property type="evidence" value="ECO:0007669"/>
    <property type="project" value="TreeGrafter"/>
</dbReference>
<dbReference type="PANTHER" id="PTHR10763">
    <property type="entry name" value="CELL DIVISION CONTROL PROTEIN 6-RELATED"/>
    <property type="match status" value="1"/>
</dbReference>
<comment type="similarity">
    <text evidence="2 10">Belongs to the ORC1 family.</text>
</comment>
<dbReference type="SUPFAM" id="SSF52540">
    <property type="entry name" value="P-loop containing nucleoside triphosphate hydrolases"/>
    <property type="match status" value="1"/>
</dbReference>
<dbReference type="GO" id="GO:0033314">
    <property type="term" value="P:mitotic DNA replication checkpoint signaling"/>
    <property type="evidence" value="ECO:0007669"/>
    <property type="project" value="TreeGrafter"/>
</dbReference>
<dbReference type="GO" id="GO:0005664">
    <property type="term" value="C:nuclear origin of replication recognition complex"/>
    <property type="evidence" value="ECO:0007669"/>
    <property type="project" value="TreeGrafter"/>
</dbReference>
<dbReference type="InterPro" id="IPR003959">
    <property type="entry name" value="ATPase_AAA_core"/>
</dbReference>
<keyword evidence="14" id="KW-1185">Reference proteome</keyword>
<evidence type="ECO:0000256" key="4">
    <source>
        <dbReference type="ARBA" id="ARBA00022723"/>
    </source>
</evidence>
<dbReference type="InterPro" id="IPR054425">
    <property type="entry name" value="Cdc6_ORC1-like_ATPase_lid"/>
</dbReference>
<sequence length="636" mass="69231">MRSPSADSDAESASASEYEQDALEVDSDPDEGSPVVQTPSSSPTKRKRAGASTSPRTPPKRARTLHGIPTPPSSDTKARVQAVHKNLQRVSSGASLHSSTGSWDQTLLTSGQRDVENHRISLATLNALTPHQRAKRLLQVGHTPDCLPGREREFDEIYKTIASALHEHQNGCIYVPGVPGSGKTATVRSVIRRLRQDLNDSRLKVPFNFIEINGMKLGDPSQAYSQLWQAISSNGNDKRRSPKFALKALTSYFSGQRPGNKVPPSPGRWRTGNTHSSTAEQATVVLLDELDQLIHTHQDVVYNFFNWPTLPRSRLIVVAIANQMNLPETQLLAKISSRAGMTRVIFEPYKTEQLETIVRARLGIKTSDNPDEQALPAVSQAVVAAKGRSNLEQAKLNEIEKLAKKDCGDIFHPDAIKLAAKKTAPVSGDARRMLDICRRAIELVEARAEALLADDEEYAKQSRGPARRSTRSLVTAASKHAQEVSKRCGPIKPQVISDVIAAMVKNGLGAQLRCLSLGAQILLVAVLHCARRKGISEVRLGDVLVEQRNLFASQALKKDAKLAQSAGSGDWNVLSNLTEIDWALSNLCQLGLVHSIGSGAGPGRAGIHARIELACSEEDVRLALQEIPDKRINALL</sequence>
<evidence type="ECO:0000256" key="11">
    <source>
        <dbReference type="SAM" id="MobiDB-lite"/>
    </source>
</evidence>
<evidence type="ECO:0000256" key="2">
    <source>
        <dbReference type="ARBA" id="ARBA00008398"/>
    </source>
</evidence>
<dbReference type="InterPro" id="IPR027417">
    <property type="entry name" value="P-loop_NTPase"/>
</dbReference>
<dbReference type="AlphaFoldDB" id="A0AAN6GPV3"/>
<dbReference type="GO" id="GO:0005524">
    <property type="term" value="F:ATP binding"/>
    <property type="evidence" value="ECO:0007669"/>
    <property type="project" value="UniProtKB-KW"/>
</dbReference>
<comment type="subcellular location">
    <subcellularLocation>
        <location evidence="1 10">Nucleus</location>
    </subcellularLocation>
</comment>
<dbReference type="InterPro" id="IPR003593">
    <property type="entry name" value="AAA+_ATPase"/>
</dbReference>
<feature type="compositionally biased region" description="Low complexity" evidence="11">
    <location>
        <begin position="1"/>
        <end position="17"/>
    </location>
</feature>
<evidence type="ECO:0000256" key="9">
    <source>
        <dbReference type="ARBA" id="ARBA00023242"/>
    </source>
</evidence>
<evidence type="ECO:0000313" key="14">
    <source>
        <dbReference type="Proteomes" id="UP001176517"/>
    </source>
</evidence>
<feature type="region of interest" description="Disordered" evidence="11">
    <location>
        <begin position="1"/>
        <end position="77"/>
    </location>
</feature>
<comment type="caution">
    <text evidence="13">The sequence shown here is derived from an EMBL/GenBank/DDBJ whole genome shotgun (WGS) entry which is preliminary data.</text>
</comment>
<keyword evidence="7" id="KW-0460">Magnesium</keyword>
<dbReference type="Gene3D" id="1.10.8.60">
    <property type="match status" value="1"/>
</dbReference>
<evidence type="ECO:0000256" key="6">
    <source>
        <dbReference type="ARBA" id="ARBA00022840"/>
    </source>
</evidence>
<proteinExistence type="inferred from homology"/>
<dbReference type="Gene3D" id="3.40.50.300">
    <property type="entry name" value="P-loop containing nucleotide triphosphate hydrolases"/>
    <property type="match status" value="1"/>
</dbReference>
<evidence type="ECO:0000256" key="8">
    <source>
        <dbReference type="ARBA" id="ARBA00023125"/>
    </source>
</evidence>
<dbReference type="Pfam" id="PF00004">
    <property type="entry name" value="AAA"/>
    <property type="match status" value="1"/>
</dbReference>
<feature type="compositionally biased region" description="Low complexity" evidence="11">
    <location>
        <begin position="33"/>
        <end position="43"/>
    </location>
</feature>